<evidence type="ECO:0000313" key="6">
    <source>
        <dbReference type="Proteomes" id="UP000613160"/>
    </source>
</evidence>
<dbReference type="GO" id="GO:0071949">
    <property type="term" value="F:FAD binding"/>
    <property type="evidence" value="ECO:0007669"/>
    <property type="project" value="InterPro"/>
</dbReference>
<evidence type="ECO:0000256" key="3">
    <source>
        <dbReference type="SAM" id="MobiDB-lite"/>
    </source>
</evidence>
<feature type="region of interest" description="Disordered" evidence="3">
    <location>
        <begin position="400"/>
        <end position="420"/>
    </location>
</feature>
<dbReference type="PANTHER" id="PTHR13789:SF268">
    <property type="entry name" value="5-METHYLPHENAZINE-1-CARBOXYLATE 1-MONOOXYGENASE"/>
    <property type="match status" value="1"/>
</dbReference>
<keyword evidence="2" id="KW-0503">Monooxygenase</keyword>
<comment type="caution">
    <text evidence="5">The sequence shown here is derived from an EMBL/GenBank/DDBJ whole genome shotgun (WGS) entry which is preliminary data.</text>
</comment>
<reference evidence="5" key="2">
    <citation type="submission" date="2020-09" db="EMBL/GenBank/DDBJ databases">
        <authorList>
            <person name="Sun Q."/>
            <person name="Zhou Y."/>
        </authorList>
    </citation>
    <scope>NUCLEOTIDE SEQUENCE</scope>
    <source>
        <strain evidence="5">CGMCC 1.15493</strain>
    </source>
</reference>
<dbReference type="Pfam" id="PF01494">
    <property type="entry name" value="FAD_binding_3"/>
    <property type="match status" value="2"/>
</dbReference>
<dbReference type="NCBIfam" id="NF005720">
    <property type="entry name" value="PRK07538.1"/>
    <property type="match status" value="1"/>
</dbReference>
<feature type="domain" description="FAD-binding" evidence="4">
    <location>
        <begin position="2"/>
        <end position="170"/>
    </location>
</feature>
<dbReference type="Gene3D" id="3.30.9.30">
    <property type="match status" value="1"/>
</dbReference>
<protein>
    <submittedName>
        <fullName evidence="5">Salicylate 1-monooxygenase</fullName>
    </submittedName>
</protein>
<dbReference type="Proteomes" id="UP000613160">
    <property type="component" value="Unassembled WGS sequence"/>
</dbReference>
<dbReference type="EMBL" id="BMJJ01000006">
    <property type="protein sequence ID" value="GGD23239.1"/>
    <property type="molecule type" value="Genomic_DNA"/>
</dbReference>
<reference evidence="5" key="1">
    <citation type="journal article" date="2014" name="Int. J. Syst. Evol. Microbiol.">
        <title>Complete genome sequence of Corynebacterium casei LMG S-19264T (=DSM 44701T), isolated from a smear-ripened cheese.</title>
        <authorList>
            <consortium name="US DOE Joint Genome Institute (JGI-PGF)"/>
            <person name="Walter F."/>
            <person name="Albersmeier A."/>
            <person name="Kalinowski J."/>
            <person name="Ruckert C."/>
        </authorList>
    </citation>
    <scope>NUCLEOTIDE SEQUENCE</scope>
    <source>
        <strain evidence="5">CGMCC 1.15493</strain>
    </source>
</reference>
<dbReference type="SUPFAM" id="SSF54373">
    <property type="entry name" value="FAD-linked reductases, C-terminal domain"/>
    <property type="match status" value="1"/>
</dbReference>
<organism evidence="5 6">
    <name type="scientific">Aureimonas glaciei</name>
    <dbReference type="NCBI Taxonomy" id="1776957"/>
    <lineage>
        <taxon>Bacteria</taxon>
        <taxon>Pseudomonadati</taxon>
        <taxon>Pseudomonadota</taxon>
        <taxon>Alphaproteobacteria</taxon>
        <taxon>Hyphomicrobiales</taxon>
        <taxon>Aurantimonadaceae</taxon>
        <taxon>Aureimonas</taxon>
    </lineage>
</organism>
<evidence type="ECO:0000259" key="4">
    <source>
        <dbReference type="Pfam" id="PF01494"/>
    </source>
</evidence>
<feature type="domain" description="FAD-binding" evidence="4">
    <location>
        <begin position="294"/>
        <end position="358"/>
    </location>
</feature>
<name>A0A916XZ42_9HYPH</name>
<dbReference type="SUPFAM" id="SSF51905">
    <property type="entry name" value="FAD/NAD(P)-binding domain"/>
    <property type="match status" value="1"/>
</dbReference>
<dbReference type="PANTHER" id="PTHR13789">
    <property type="entry name" value="MONOOXYGENASE"/>
    <property type="match status" value="1"/>
</dbReference>
<dbReference type="InterPro" id="IPR036188">
    <property type="entry name" value="FAD/NAD-bd_sf"/>
</dbReference>
<dbReference type="InterPro" id="IPR002938">
    <property type="entry name" value="FAD-bd"/>
</dbReference>
<dbReference type="PRINTS" id="PR00420">
    <property type="entry name" value="RNGMNOXGNASE"/>
</dbReference>
<dbReference type="Gene3D" id="3.50.50.60">
    <property type="entry name" value="FAD/NAD(P)-binding domain"/>
    <property type="match status" value="1"/>
</dbReference>
<gene>
    <name evidence="5" type="ORF">GCM10011335_27670</name>
</gene>
<keyword evidence="1" id="KW-0560">Oxidoreductase</keyword>
<evidence type="ECO:0000256" key="2">
    <source>
        <dbReference type="ARBA" id="ARBA00023033"/>
    </source>
</evidence>
<evidence type="ECO:0000256" key="1">
    <source>
        <dbReference type="ARBA" id="ARBA00023002"/>
    </source>
</evidence>
<evidence type="ECO:0000313" key="5">
    <source>
        <dbReference type="EMBL" id="GGD23239.1"/>
    </source>
</evidence>
<sequence>MKVIITGAGIGGLTLALMLHRRGIKAEIYEQSPEVREIGVGINTLPHAIRELAEIGLLPALDATGIRTRELVYYNRQGQEVWREARGTEAGHPVPQFSIHRGRLQKLIHDAVIERLGPGAVKTGLALSGFQQDEGGVTAHFTDAVKGDAGRTVTGDVLICADGIHSAGRRHFYPGEAAPCWNGVLMWRGATEWTPWGDGKTMAIGGGMGAKFVLYPIAEAANGRQLMNWVVNVKMADAAVSPPPKESWSRPALRSLVLPYARRFSIPDFDVSALVEATPQAFEYPMCDRDPLPRWTFGRVTLLGDAAHPMYPVGSNGASQAILDARALSDALAESEHPAQALWRYERERLDKTAEVVRLNRKGGPERVIDEVEKRAPGGFDDIDAVMSRAERQAIVGGYAGKAGFGRDPSSPAERRAANA</sequence>
<keyword evidence="6" id="KW-1185">Reference proteome</keyword>
<accession>A0A916XZ42</accession>
<dbReference type="RefSeq" id="WP_188851596.1">
    <property type="nucleotide sequence ID" value="NZ_BMJJ01000006.1"/>
</dbReference>
<proteinExistence type="predicted"/>
<dbReference type="GO" id="GO:0004497">
    <property type="term" value="F:monooxygenase activity"/>
    <property type="evidence" value="ECO:0007669"/>
    <property type="project" value="UniProtKB-KW"/>
</dbReference>
<dbReference type="AlphaFoldDB" id="A0A916XZ42"/>
<dbReference type="InterPro" id="IPR050493">
    <property type="entry name" value="FAD-dep_Monooxygenase_BioMet"/>
</dbReference>